<organism evidence="1 2">
    <name type="scientific">Candidatus Methylobacter favarea</name>
    <dbReference type="NCBI Taxonomy" id="2707345"/>
    <lineage>
        <taxon>Bacteria</taxon>
        <taxon>Pseudomonadati</taxon>
        <taxon>Pseudomonadota</taxon>
        <taxon>Gammaproteobacteria</taxon>
        <taxon>Methylococcales</taxon>
        <taxon>Methylococcaceae</taxon>
        <taxon>Methylobacter</taxon>
    </lineage>
</organism>
<comment type="caution">
    <text evidence="1">The sequence shown here is derived from an EMBL/GenBank/DDBJ whole genome shotgun (WGS) entry which is preliminary data.</text>
</comment>
<evidence type="ECO:0000313" key="2">
    <source>
        <dbReference type="Proteomes" id="UP000494216"/>
    </source>
</evidence>
<evidence type="ECO:0000313" key="1">
    <source>
        <dbReference type="EMBL" id="CAA9892676.1"/>
    </source>
</evidence>
<dbReference type="EMBL" id="CADCXN010000112">
    <property type="protein sequence ID" value="CAA9892676.1"/>
    <property type="molecule type" value="Genomic_DNA"/>
</dbReference>
<proteinExistence type="predicted"/>
<accession>A0A8S0X9U3</accession>
<dbReference type="Proteomes" id="UP000494216">
    <property type="component" value="Unassembled WGS sequence"/>
</dbReference>
<name>A0A8S0X9U3_9GAMM</name>
<sequence>MLAALKQAGFEFWLKANGSVGVKPVSKLTAEQMDYLRQHKAAIVAELAQTEIQSVSTLSIDQEKAIRAWLSAIGEVDQAMIAETLARCRDDPDAKAYFLGRAKEAVETKANELQENIKEVIEERSAIMQFEAGLPKAEAEKEAKSAIKVYHYRTSEKPDVDLVVIMPNTNLAEAESSLKRRFGSTFISVNEYSAWRQKEMAKEQP</sequence>
<reference evidence="1 2" key="1">
    <citation type="submission" date="2020-02" db="EMBL/GenBank/DDBJ databases">
        <authorList>
            <person name="Hogendoorn C."/>
        </authorList>
    </citation>
    <scope>NUCLEOTIDE SEQUENCE [LARGE SCALE GENOMIC DNA]</scope>
    <source>
        <strain evidence="1">METHB21</strain>
    </source>
</reference>
<dbReference type="AlphaFoldDB" id="A0A8S0X9U3"/>
<protein>
    <submittedName>
        <fullName evidence="1">Uncharacterized protein</fullName>
    </submittedName>
</protein>
<keyword evidence="2" id="KW-1185">Reference proteome</keyword>
<dbReference type="RefSeq" id="WP_174627420.1">
    <property type="nucleotide sequence ID" value="NZ_CADCXN010000112.1"/>
</dbReference>
<gene>
    <name evidence="1" type="ORF">METHB2_790010</name>
</gene>